<evidence type="ECO:0000256" key="1">
    <source>
        <dbReference type="SAM" id="MobiDB-lite"/>
    </source>
</evidence>
<name>C9ZXC1_TRYB9</name>
<dbReference type="VEuPathDB" id="TriTrypDB:Tbg972.9.1400"/>
<evidence type="ECO:0000313" key="2">
    <source>
        <dbReference type="EMBL" id="CBH14065.1"/>
    </source>
</evidence>
<sequence length="91" mass="9765">MPPTPHLSRGGKGSSRSKKVGPSKGMEKNNYINAPVHPFGPSTPVISHCILPLQMFPRPTATATHAQFRDVRALPHLSTSETLAVISPTDL</sequence>
<protein>
    <submittedName>
        <fullName evidence="2">T. brucei spp.-specific protein</fullName>
    </submittedName>
</protein>
<proteinExistence type="predicted"/>
<reference evidence="3" key="1">
    <citation type="journal article" date="2010" name="PLoS Negl. Trop. Dis.">
        <title>The genome sequence of Trypanosoma brucei gambiense, causative agent of chronic human african trypanosomiasis.</title>
        <authorList>
            <person name="Jackson A.P."/>
            <person name="Sanders M."/>
            <person name="Berry A."/>
            <person name="McQuillan J."/>
            <person name="Aslett M.A."/>
            <person name="Quail M.A."/>
            <person name="Chukualim B."/>
            <person name="Capewell P."/>
            <person name="MacLeod A."/>
            <person name="Melville S.E."/>
            <person name="Gibson W."/>
            <person name="Barry J.D."/>
            <person name="Berriman M."/>
            <person name="Hertz-Fowler C."/>
        </authorList>
    </citation>
    <scope>NUCLEOTIDE SEQUENCE [LARGE SCALE GENOMIC DNA]</scope>
    <source>
        <strain evidence="3">MHOM/CI/86/DAL972</strain>
    </source>
</reference>
<dbReference type="Proteomes" id="UP000002316">
    <property type="component" value="Chromosome 9"/>
</dbReference>
<dbReference type="AlphaFoldDB" id="C9ZXC1"/>
<accession>C9ZXC1</accession>
<organism evidence="2 3">
    <name type="scientific">Trypanosoma brucei gambiense (strain MHOM/CI/86/DAL972)</name>
    <dbReference type="NCBI Taxonomy" id="679716"/>
    <lineage>
        <taxon>Eukaryota</taxon>
        <taxon>Discoba</taxon>
        <taxon>Euglenozoa</taxon>
        <taxon>Kinetoplastea</taxon>
        <taxon>Metakinetoplastina</taxon>
        <taxon>Trypanosomatida</taxon>
        <taxon>Trypanosomatidae</taxon>
        <taxon>Trypanosoma</taxon>
    </lineage>
</organism>
<dbReference type="RefSeq" id="XP_011776336.1">
    <property type="nucleotide sequence ID" value="XM_011778034.1"/>
</dbReference>
<feature type="region of interest" description="Disordered" evidence="1">
    <location>
        <begin position="1"/>
        <end position="35"/>
    </location>
</feature>
<dbReference type="GeneID" id="23860122"/>
<dbReference type="KEGG" id="tbg:TbgDal_IX1400"/>
<gene>
    <name evidence="2" type="ORF">TbgDal_IX1400</name>
</gene>
<dbReference type="EMBL" id="FN554972">
    <property type="protein sequence ID" value="CBH14065.1"/>
    <property type="molecule type" value="Genomic_DNA"/>
</dbReference>
<evidence type="ECO:0000313" key="3">
    <source>
        <dbReference type="Proteomes" id="UP000002316"/>
    </source>
</evidence>